<sequence>MCLGIPGRVMNVREDAGLRMATVDFGGVRREACLEYTPEAVPGMYVIVHVGFAITVVDEEEARRTLDVLRAMTDAVAGELGEPLPARPRSAPSARAEGTERPR</sequence>
<dbReference type="GO" id="GO:0005506">
    <property type="term" value="F:iron ion binding"/>
    <property type="evidence" value="ECO:0007669"/>
    <property type="project" value="TreeGrafter"/>
</dbReference>
<dbReference type="RefSeq" id="WP_043466221.1">
    <property type="nucleotide sequence ID" value="NZ_CP134822.1"/>
</dbReference>
<evidence type="ECO:0000313" key="3">
    <source>
        <dbReference type="EMBL" id="RKM92199.1"/>
    </source>
</evidence>
<dbReference type="FunFam" id="2.30.30.140:FF:000022">
    <property type="entry name" value="Hydrogenase assembly chaperone HybG"/>
    <property type="match status" value="1"/>
</dbReference>
<comment type="caution">
    <text evidence="3">The sequence shown here is derived from an EMBL/GenBank/DDBJ whole genome shotgun (WGS) entry which is preliminary data.</text>
</comment>
<protein>
    <submittedName>
        <fullName evidence="3">HypC/HybG/HupF family hydrogenase formation chaperone</fullName>
    </submittedName>
</protein>
<dbReference type="AlphaFoldDB" id="A0A420UX61"/>
<dbReference type="SUPFAM" id="SSF159127">
    <property type="entry name" value="HupF/HypC-like"/>
    <property type="match status" value="1"/>
</dbReference>
<dbReference type="Gene3D" id="2.30.30.140">
    <property type="match status" value="1"/>
</dbReference>
<dbReference type="PROSITE" id="PS01097">
    <property type="entry name" value="HUPF_HYPC"/>
    <property type="match status" value="1"/>
</dbReference>
<dbReference type="PANTHER" id="PTHR35177:SF2">
    <property type="entry name" value="HYDROGENASE MATURATION FACTOR HYBG"/>
    <property type="match status" value="1"/>
</dbReference>
<dbReference type="PRINTS" id="PR00445">
    <property type="entry name" value="HUPFHYPC"/>
</dbReference>
<dbReference type="Pfam" id="PF01455">
    <property type="entry name" value="HupF_HypC"/>
    <property type="match status" value="1"/>
</dbReference>
<name>A0A420UX61_9ACTN</name>
<organism evidence="3 4">
    <name type="scientific">Streptomyces xinghaiensis</name>
    <dbReference type="NCBI Taxonomy" id="1038928"/>
    <lineage>
        <taxon>Bacteria</taxon>
        <taxon>Bacillati</taxon>
        <taxon>Actinomycetota</taxon>
        <taxon>Actinomycetes</taxon>
        <taxon>Kitasatosporales</taxon>
        <taxon>Streptomycetaceae</taxon>
        <taxon>Streptomyces</taxon>
    </lineage>
</organism>
<proteinExistence type="inferred from homology"/>
<keyword evidence="4" id="KW-1185">Reference proteome</keyword>
<dbReference type="NCBIfam" id="TIGR00074">
    <property type="entry name" value="hypC_hupF"/>
    <property type="match status" value="1"/>
</dbReference>
<dbReference type="Proteomes" id="UP000028058">
    <property type="component" value="Unassembled WGS sequence"/>
</dbReference>
<dbReference type="GO" id="GO:0051604">
    <property type="term" value="P:protein maturation"/>
    <property type="evidence" value="ECO:0007669"/>
    <property type="project" value="TreeGrafter"/>
</dbReference>
<dbReference type="OrthoDB" id="9806017at2"/>
<dbReference type="InterPro" id="IPR019812">
    <property type="entry name" value="Hydgase_assmbl_chp_CS"/>
</dbReference>
<feature type="region of interest" description="Disordered" evidence="2">
    <location>
        <begin position="79"/>
        <end position="103"/>
    </location>
</feature>
<evidence type="ECO:0000313" key="4">
    <source>
        <dbReference type="Proteomes" id="UP000028058"/>
    </source>
</evidence>
<evidence type="ECO:0000256" key="1">
    <source>
        <dbReference type="ARBA" id="ARBA00006018"/>
    </source>
</evidence>
<dbReference type="InterPro" id="IPR001109">
    <property type="entry name" value="Hydrogenase_HupF/HypC"/>
</dbReference>
<dbReference type="EMBL" id="JNAD02000014">
    <property type="protein sequence ID" value="RKM92199.1"/>
    <property type="molecule type" value="Genomic_DNA"/>
</dbReference>
<dbReference type="GO" id="GO:1902670">
    <property type="term" value="F:carbon dioxide binding"/>
    <property type="evidence" value="ECO:0007669"/>
    <property type="project" value="TreeGrafter"/>
</dbReference>
<accession>A0A420UX61</accession>
<dbReference type="PANTHER" id="PTHR35177">
    <property type="entry name" value="HYDROGENASE MATURATION FACTOR HYBG"/>
    <property type="match status" value="1"/>
</dbReference>
<evidence type="ECO:0000256" key="2">
    <source>
        <dbReference type="SAM" id="MobiDB-lite"/>
    </source>
</evidence>
<gene>
    <name evidence="3" type="primary">hypC</name>
    <name evidence="3" type="ORF">SFRA_025235</name>
</gene>
<comment type="similarity">
    <text evidence="1">Belongs to the HupF/HypC family.</text>
</comment>
<reference evidence="3 4" key="1">
    <citation type="journal article" date="2014" name="Genome Announc.">
        <title>Draft Genome Sequence of Streptomyces fradiae ATCC 19609, a Strain Highly Sensitive to Antibiotics.</title>
        <authorList>
            <person name="Bekker O.B."/>
            <person name="Klimina K.M."/>
            <person name="Vatlin A.A."/>
            <person name="Zakharevich N.V."/>
            <person name="Kasianov A.S."/>
            <person name="Danilenko V.N."/>
        </authorList>
    </citation>
    <scope>NUCLEOTIDE SEQUENCE [LARGE SCALE GENOMIC DNA]</scope>
    <source>
        <strain evidence="3 4">ATCC 19609</strain>
    </source>
</reference>
<feature type="compositionally biased region" description="Low complexity" evidence="2">
    <location>
        <begin position="87"/>
        <end position="96"/>
    </location>
</feature>